<name>A0A4Y1ZGS1_9BACL</name>
<dbReference type="EMBL" id="BEXB01000047">
    <property type="protein sequence ID" value="GAY78386.1"/>
    <property type="molecule type" value="Genomic_DNA"/>
</dbReference>
<dbReference type="Pfam" id="PF12670">
    <property type="entry name" value="DUF3792"/>
    <property type="match status" value="1"/>
</dbReference>
<gene>
    <name evidence="2" type="ORF">NBRC111894_3940</name>
</gene>
<dbReference type="Proteomes" id="UP000319716">
    <property type="component" value="Unassembled WGS sequence"/>
</dbReference>
<protein>
    <submittedName>
        <fullName evidence="2">Uncharacterized protein</fullName>
    </submittedName>
</protein>
<proteinExistence type="predicted"/>
<dbReference type="AlphaFoldDB" id="A0A4Y1ZGS1"/>
<dbReference type="InterPro" id="IPR023804">
    <property type="entry name" value="DUF3792_TM"/>
</dbReference>
<comment type="caution">
    <text evidence="2">The sequence shown here is derived from an EMBL/GenBank/DDBJ whole genome shotgun (WGS) entry which is preliminary data.</text>
</comment>
<feature type="transmembrane region" description="Helical" evidence="1">
    <location>
        <begin position="68"/>
        <end position="86"/>
    </location>
</feature>
<accession>A0A4Y1ZGS1</accession>
<sequence length="130" mass="14076">MSRNWLSAVTYGMIAAIVIVLASAFLLASLLRFTSFAESNGSILPIVISLVALFVGGVIAGAKSKEKGLLIGTITGLAYCLFNIFFNISGWIRRLASINTCFWSLTSLPRHLVVRSVSTCLLRNTESVYV</sequence>
<feature type="transmembrane region" description="Helical" evidence="1">
    <location>
        <begin position="43"/>
        <end position="62"/>
    </location>
</feature>
<reference evidence="2 3" key="1">
    <citation type="submission" date="2017-11" db="EMBL/GenBank/DDBJ databases">
        <title>Draft Genome Sequence of Sporolactobacillus inulinus NBRC 111894 Isolated from Koso, a Japanese Sugar-Vegetable Fermented Beverage.</title>
        <authorList>
            <person name="Chiou T.Y."/>
            <person name="Oshima K."/>
            <person name="Suda W."/>
            <person name="Hattori M."/>
            <person name="Takahashi T."/>
        </authorList>
    </citation>
    <scope>NUCLEOTIDE SEQUENCE [LARGE SCALE GENOMIC DNA]</scope>
    <source>
        <strain evidence="2 3">NBRC111894</strain>
    </source>
</reference>
<keyword evidence="1" id="KW-0812">Transmembrane</keyword>
<keyword evidence="1" id="KW-1133">Transmembrane helix</keyword>
<feature type="transmembrane region" description="Helical" evidence="1">
    <location>
        <begin position="6"/>
        <end position="31"/>
    </location>
</feature>
<dbReference type="RefSeq" id="WP_262393373.1">
    <property type="nucleotide sequence ID" value="NZ_BEXB01000047.1"/>
</dbReference>
<keyword evidence="1" id="KW-0472">Membrane</keyword>
<evidence type="ECO:0000313" key="2">
    <source>
        <dbReference type="EMBL" id="GAY78386.1"/>
    </source>
</evidence>
<evidence type="ECO:0000313" key="3">
    <source>
        <dbReference type="Proteomes" id="UP000319716"/>
    </source>
</evidence>
<dbReference type="NCBIfam" id="TIGR04086">
    <property type="entry name" value="TIGR04086_membr"/>
    <property type="match status" value="1"/>
</dbReference>
<organism evidence="2 3">
    <name type="scientific">Sporolactobacillus inulinus</name>
    <dbReference type="NCBI Taxonomy" id="2078"/>
    <lineage>
        <taxon>Bacteria</taxon>
        <taxon>Bacillati</taxon>
        <taxon>Bacillota</taxon>
        <taxon>Bacilli</taxon>
        <taxon>Bacillales</taxon>
        <taxon>Sporolactobacillaceae</taxon>
        <taxon>Sporolactobacillus</taxon>
    </lineage>
</organism>
<evidence type="ECO:0000256" key="1">
    <source>
        <dbReference type="SAM" id="Phobius"/>
    </source>
</evidence>